<evidence type="ECO:0008006" key="3">
    <source>
        <dbReference type="Google" id="ProtNLM"/>
    </source>
</evidence>
<dbReference type="PANTHER" id="PTHR31672:SF2">
    <property type="entry name" value="F-BOX DOMAIN-CONTAINING PROTEIN"/>
    <property type="match status" value="1"/>
</dbReference>
<keyword evidence="2" id="KW-1185">Reference proteome</keyword>
<dbReference type="PANTHER" id="PTHR31672">
    <property type="entry name" value="BNACNNG10540D PROTEIN"/>
    <property type="match status" value="1"/>
</dbReference>
<reference evidence="2" key="1">
    <citation type="journal article" date="2017" name="Cell">
        <title>Insights into land plant evolution garnered from the Marchantia polymorpha genome.</title>
        <authorList>
            <person name="Bowman J.L."/>
            <person name="Kohchi T."/>
            <person name="Yamato K.T."/>
            <person name="Jenkins J."/>
            <person name="Shu S."/>
            <person name="Ishizaki K."/>
            <person name="Yamaoka S."/>
            <person name="Nishihama R."/>
            <person name="Nakamura Y."/>
            <person name="Berger F."/>
            <person name="Adam C."/>
            <person name="Aki S.S."/>
            <person name="Althoff F."/>
            <person name="Araki T."/>
            <person name="Arteaga-Vazquez M.A."/>
            <person name="Balasubrmanian S."/>
            <person name="Barry K."/>
            <person name="Bauer D."/>
            <person name="Boehm C.R."/>
            <person name="Briginshaw L."/>
            <person name="Caballero-Perez J."/>
            <person name="Catarino B."/>
            <person name="Chen F."/>
            <person name="Chiyoda S."/>
            <person name="Chovatia M."/>
            <person name="Davies K.M."/>
            <person name="Delmans M."/>
            <person name="Demura T."/>
            <person name="Dierschke T."/>
            <person name="Dolan L."/>
            <person name="Dorantes-Acosta A.E."/>
            <person name="Eklund D.M."/>
            <person name="Florent S.N."/>
            <person name="Flores-Sandoval E."/>
            <person name="Fujiyama A."/>
            <person name="Fukuzawa H."/>
            <person name="Galik B."/>
            <person name="Grimanelli D."/>
            <person name="Grimwood J."/>
            <person name="Grossniklaus U."/>
            <person name="Hamada T."/>
            <person name="Haseloff J."/>
            <person name="Hetherington A.J."/>
            <person name="Higo A."/>
            <person name="Hirakawa Y."/>
            <person name="Hundley H.N."/>
            <person name="Ikeda Y."/>
            <person name="Inoue K."/>
            <person name="Inoue S.I."/>
            <person name="Ishida S."/>
            <person name="Jia Q."/>
            <person name="Kakita M."/>
            <person name="Kanazawa T."/>
            <person name="Kawai Y."/>
            <person name="Kawashima T."/>
            <person name="Kennedy M."/>
            <person name="Kinose K."/>
            <person name="Kinoshita T."/>
            <person name="Kohara Y."/>
            <person name="Koide E."/>
            <person name="Komatsu K."/>
            <person name="Kopischke S."/>
            <person name="Kubo M."/>
            <person name="Kyozuka J."/>
            <person name="Lagercrantz U."/>
            <person name="Lin S.S."/>
            <person name="Lindquist E."/>
            <person name="Lipzen A.M."/>
            <person name="Lu C.W."/>
            <person name="De Luna E."/>
            <person name="Martienssen R.A."/>
            <person name="Minamino N."/>
            <person name="Mizutani M."/>
            <person name="Mizutani M."/>
            <person name="Mochizuki N."/>
            <person name="Monte I."/>
            <person name="Mosher R."/>
            <person name="Nagasaki H."/>
            <person name="Nakagami H."/>
            <person name="Naramoto S."/>
            <person name="Nishitani K."/>
            <person name="Ohtani M."/>
            <person name="Okamoto T."/>
            <person name="Okumura M."/>
            <person name="Phillips J."/>
            <person name="Pollak B."/>
            <person name="Reinders A."/>
            <person name="Rovekamp M."/>
            <person name="Sano R."/>
            <person name="Sawa S."/>
            <person name="Schmid M.W."/>
            <person name="Shirakawa M."/>
            <person name="Solano R."/>
            <person name="Spunde A."/>
            <person name="Suetsugu N."/>
            <person name="Sugano S."/>
            <person name="Sugiyama A."/>
            <person name="Sun R."/>
            <person name="Suzuki Y."/>
            <person name="Takenaka M."/>
            <person name="Takezawa D."/>
            <person name="Tomogane H."/>
            <person name="Tsuzuki M."/>
            <person name="Ueda T."/>
            <person name="Umeda M."/>
            <person name="Ward J.M."/>
            <person name="Watanabe Y."/>
            <person name="Yazaki K."/>
            <person name="Yokoyama R."/>
            <person name="Yoshitake Y."/>
            <person name="Yotsui I."/>
            <person name="Zachgo S."/>
            <person name="Schmutz J."/>
        </authorList>
    </citation>
    <scope>NUCLEOTIDE SEQUENCE [LARGE SCALE GENOMIC DNA]</scope>
    <source>
        <strain evidence="2">Tak-1</strain>
    </source>
</reference>
<gene>
    <name evidence="1" type="ORF">MARPO_0075s0007</name>
</gene>
<dbReference type="SUPFAM" id="SSF50965">
    <property type="entry name" value="Galactose oxidase, central domain"/>
    <property type="match status" value="1"/>
</dbReference>
<dbReference type="InterPro" id="IPR015915">
    <property type="entry name" value="Kelch-typ_b-propeller"/>
</dbReference>
<dbReference type="EMBL" id="KZ772747">
    <property type="protein sequence ID" value="PTQ34879.1"/>
    <property type="molecule type" value="Genomic_DNA"/>
</dbReference>
<dbReference type="InterPro" id="IPR011043">
    <property type="entry name" value="Gal_Oxase/kelch_b-propeller"/>
</dbReference>
<dbReference type="Proteomes" id="UP000244005">
    <property type="component" value="Unassembled WGS sequence"/>
</dbReference>
<dbReference type="Gene3D" id="2.120.10.80">
    <property type="entry name" value="Kelch-type beta propeller"/>
    <property type="match status" value="1"/>
</dbReference>
<proteinExistence type="predicted"/>
<evidence type="ECO:0000313" key="2">
    <source>
        <dbReference type="Proteomes" id="UP000244005"/>
    </source>
</evidence>
<evidence type="ECO:0000313" key="1">
    <source>
        <dbReference type="EMBL" id="PTQ34879.1"/>
    </source>
</evidence>
<accession>A0A2R6WLZ4</accession>
<dbReference type="AlphaFoldDB" id="A0A2R6WLZ4"/>
<name>A0A2R6WLZ4_MARPO</name>
<protein>
    <recommendedName>
        <fullName evidence="3">F-box domain-containing protein</fullName>
    </recommendedName>
</protein>
<dbReference type="InterPro" id="IPR050796">
    <property type="entry name" value="SCF_F-box_component"/>
</dbReference>
<organism evidence="1 2">
    <name type="scientific">Marchantia polymorpha</name>
    <name type="common">Common liverwort</name>
    <name type="synonym">Marchantia aquatica</name>
    <dbReference type="NCBI Taxonomy" id="3197"/>
    <lineage>
        <taxon>Eukaryota</taxon>
        <taxon>Viridiplantae</taxon>
        <taxon>Streptophyta</taxon>
        <taxon>Embryophyta</taxon>
        <taxon>Marchantiophyta</taxon>
        <taxon>Marchantiopsida</taxon>
        <taxon>Marchantiidae</taxon>
        <taxon>Marchantiales</taxon>
        <taxon>Marchantiaceae</taxon>
        <taxon>Marchantia</taxon>
    </lineage>
</organism>
<sequence length="534" mass="61244">MEDLRNFLLTLKMEENSAGDSADFCGGYVDDQFHSAGAQFLKTKELKAPGVSGSEIHLPTGDVGYSTDVRLKDPSEKEEIYVLGEGDMDDKSQVAGNGEYSTDFKVQEDWKEKPANHSECYTVSSDVNTSLPEALMEKIISKISFPGLFKAKILSKSWFFKLPSLTIVHSMSSYEQREDSKSRSWFHHEIGQASQNWPTYCPVFVWKKRIFGFDQNSSQWKEFPIHHEIPMPQRSHEQIQSANVYFAGSLMIYYRPDEEESTSAFVANPLTGDWTILPGFPNVFQCLCIFKKQCCRGQYNIVIVNAEWYTAGSLRVTTRTLDTRARTWLCEESFLGTMVDDAPQLQVEGGTPATYFGPSSAYLNGRVYIVLWGERVEIWEFGIECRTWKIVHLNLAFETSTAGRNQFRNFGVYVVGCELYLVVLTGFMSDEPVIYQLDLKTLQPVPLRRWECPWKHHGSHRERHYCDKVIGGATCLYFLREAFYQTFRTSIWSFEVQTGKWMYLPFPQKYSKTFIPENLATGVYEPGLNPFIVP</sequence>